<protein>
    <recommendedName>
        <fullName evidence="1">GP-PDE domain-containing protein</fullName>
    </recommendedName>
</protein>
<reference evidence="2" key="1">
    <citation type="submission" date="2020-09" db="EMBL/GenBank/DDBJ databases">
        <title>Novel species in genus Aeromicrobium.</title>
        <authorList>
            <person name="Zhang G."/>
        </authorList>
    </citation>
    <scope>NUCLEOTIDE SEQUENCE</scope>
    <source>
        <strain evidence="2">Zg-636</strain>
    </source>
</reference>
<accession>A0A8I0EW15</accession>
<gene>
    <name evidence="2" type="ORF">IBG24_13250</name>
</gene>
<dbReference type="GO" id="GO:0008081">
    <property type="term" value="F:phosphoric diester hydrolase activity"/>
    <property type="evidence" value="ECO:0007669"/>
    <property type="project" value="InterPro"/>
</dbReference>
<dbReference type="PANTHER" id="PTHR46211">
    <property type="entry name" value="GLYCEROPHOSPHORYL DIESTER PHOSPHODIESTERASE"/>
    <property type="match status" value="1"/>
</dbReference>
<proteinExistence type="predicted"/>
<dbReference type="Pfam" id="PF03009">
    <property type="entry name" value="GDPD"/>
    <property type="match status" value="1"/>
</dbReference>
<comment type="caution">
    <text evidence="2">The sequence shown here is derived from an EMBL/GenBank/DDBJ whole genome shotgun (WGS) entry which is preliminary data.</text>
</comment>
<evidence type="ECO:0000313" key="3">
    <source>
        <dbReference type="Proteomes" id="UP000620591"/>
    </source>
</evidence>
<dbReference type="EMBL" id="JACTVM010000004">
    <property type="protein sequence ID" value="MBC9227280.1"/>
    <property type="molecule type" value="Genomic_DNA"/>
</dbReference>
<feature type="domain" description="GP-PDE" evidence="1">
    <location>
        <begin position="5"/>
        <end position="240"/>
    </location>
</feature>
<evidence type="ECO:0000313" key="2">
    <source>
        <dbReference type="EMBL" id="MBC9227280.1"/>
    </source>
</evidence>
<dbReference type="AlphaFoldDB" id="A0A8I0EW15"/>
<dbReference type="InterPro" id="IPR017946">
    <property type="entry name" value="PLC-like_Pdiesterase_TIM-brl"/>
</dbReference>
<evidence type="ECO:0000259" key="1">
    <source>
        <dbReference type="PROSITE" id="PS51704"/>
    </source>
</evidence>
<dbReference type="RefSeq" id="WP_187769863.1">
    <property type="nucleotide sequence ID" value="NZ_JACTVM010000004.1"/>
</dbReference>
<dbReference type="Proteomes" id="UP000620591">
    <property type="component" value="Unassembled WGS sequence"/>
</dbReference>
<organism evidence="2 3">
    <name type="scientific">Aeromicrobium senzhongii</name>
    <dbReference type="NCBI Taxonomy" id="2663859"/>
    <lineage>
        <taxon>Bacteria</taxon>
        <taxon>Bacillati</taxon>
        <taxon>Actinomycetota</taxon>
        <taxon>Actinomycetes</taxon>
        <taxon>Propionibacteriales</taxon>
        <taxon>Nocardioidaceae</taxon>
        <taxon>Aeromicrobium</taxon>
    </lineage>
</organism>
<dbReference type="PROSITE" id="PS51704">
    <property type="entry name" value="GP_PDE"/>
    <property type="match status" value="1"/>
</dbReference>
<dbReference type="PANTHER" id="PTHR46211:SF14">
    <property type="entry name" value="GLYCEROPHOSPHODIESTER PHOSPHODIESTERASE"/>
    <property type="match status" value="1"/>
</dbReference>
<dbReference type="GO" id="GO:0006629">
    <property type="term" value="P:lipid metabolic process"/>
    <property type="evidence" value="ECO:0007669"/>
    <property type="project" value="InterPro"/>
</dbReference>
<dbReference type="SUPFAM" id="SSF51695">
    <property type="entry name" value="PLC-like phosphodiesterases"/>
    <property type="match status" value="1"/>
</dbReference>
<sequence>MSEDLRIYGHRGQSATHPENTVPALREAARLGAHGVEFDVQPTADGSIVLMHDRSPMRTTNLRDVQRSKVGVSVQRFTLAELARLDAGSWKSPTFAGTPVPTLRDVVKAFRDTDVRFAVELKPAPVDPRAYVRAVLDELGGRADVTLMSFDRSLAEAALPVHPLVGLVSRRQPSAEDVGRFDEFHVNARRVDERLVERVHRAGGTVTAWTVDDLRQIERLRAMGVDAVTTNDVAAALPSRDLLPIRPSNPIER</sequence>
<dbReference type="Gene3D" id="3.20.20.190">
    <property type="entry name" value="Phosphatidylinositol (PI) phosphodiesterase"/>
    <property type="match status" value="1"/>
</dbReference>
<dbReference type="InterPro" id="IPR030395">
    <property type="entry name" value="GP_PDE_dom"/>
</dbReference>
<name>A0A8I0EW15_9ACTN</name>